<organism evidence="1 2">
    <name type="scientific">Thalassobellus suaedae</name>
    <dbReference type="NCBI Taxonomy" id="3074124"/>
    <lineage>
        <taxon>Bacteria</taxon>
        <taxon>Pseudomonadati</taxon>
        <taxon>Bacteroidota</taxon>
        <taxon>Flavobacteriia</taxon>
        <taxon>Flavobacteriales</taxon>
        <taxon>Flavobacteriaceae</taxon>
        <taxon>Thalassobellus</taxon>
    </lineage>
</organism>
<dbReference type="Proteomes" id="UP001302806">
    <property type="component" value="Chromosome"/>
</dbReference>
<protein>
    <submittedName>
        <fullName evidence="1">Uncharacterized protein</fullName>
    </submittedName>
</protein>
<sequence length="174" mass="20056">MKYYKLQAMKMNENEENIYNGLKSIGEEIAGFYLSGLKIINDDSLPSKTYFIAHSAREIDGGIRDILAPKEEKEKKQRELSLEGELKNTKGHVASILVALDLPLNDPFALEYIDVVTKFVKHTHRSGAFKPSRESSDIIQLWRRYEIVLLKLLGNFINQLKQIERLLKFDSTNR</sequence>
<dbReference type="EMBL" id="CP134537">
    <property type="protein sequence ID" value="WNH07679.1"/>
    <property type="molecule type" value="Genomic_DNA"/>
</dbReference>
<dbReference type="RefSeq" id="WP_415864568.1">
    <property type="nucleotide sequence ID" value="NZ_CP134537.1"/>
</dbReference>
<reference evidence="1 2" key="1">
    <citation type="submission" date="2023-09" db="EMBL/GenBank/DDBJ databases">
        <title>Thalassobella suaedae gen. nov., sp. nov., a marine bacterium of the family Flavobacteriaceae isolated from a halophyte Suaeda japonica.</title>
        <authorList>
            <person name="Lee S.Y."/>
            <person name="Hwang C.Y."/>
        </authorList>
    </citation>
    <scope>NUCLEOTIDE SEQUENCE [LARGE SCALE GENOMIC DNA]</scope>
    <source>
        <strain evidence="1 2">HL-DH14</strain>
    </source>
</reference>
<evidence type="ECO:0000313" key="1">
    <source>
        <dbReference type="EMBL" id="WNH07679.1"/>
    </source>
</evidence>
<gene>
    <name evidence="1" type="ORF">RHP51_10705</name>
</gene>
<proteinExistence type="predicted"/>
<evidence type="ECO:0000313" key="2">
    <source>
        <dbReference type="Proteomes" id="UP001302806"/>
    </source>
</evidence>
<name>A0ABY9XPP6_9FLAO</name>
<accession>A0ABY9XPP6</accession>